<keyword evidence="1" id="KW-0812">Transmembrane</keyword>
<comment type="caution">
    <text evidence="2">The sequence shown here is derived from an EMBL/GenBank/DDBJ whole genome shotgun (WGS) entry which is preliminary data.</text>
</comment>
<gene>
    <name evidence="2" type="ORF">ACFSJ0_15995</name>
</gene>
<organism evidence="2 3">
    <name type="scientific">Nonomuraea guangzhouensis</name>
    <dbReference type="NCBI Taxonomy" id="1291555"/>
    <lineage>
        <taxon>Bacteria</taxon>
        <taxon>Bacillati</taxon>
        <taxon>Actinomycetota</taxon>
        <taxon>Actinomycetes</taxon>
        <taxon>Streptosporangiales</taxon>
        <taxon>Streptosporangiaceae</taxon>
        <taxon>Nonomuraea</taxon>
    </lineage>
</organism>
<evidence type="ECO:0000313" key="2">
    <source>
        <dbReference type="EMBL" id="MFD1538558.1"/>
    </source>
</evidence>
<dbReference type="Proteomes" id="UP001597097">
    <property type="component" value="Unassembled WGS sequence"/>
</dbReference>
<keyword evidence="3" id="KW-1185">Reference proteome</keyword>
<proteinExistence type="predicted"/>
<sequence length="389" mass="41158">MDDVESRLGAVLGDPGRTVPPAGLADRVHRGVAVRRRRRRALAFAAAACAVALAVAVPVAWRQVGGEGQTVANSVNGLGDLVDLPGSAALPAKTTEGTDFFPESLGEDGTVLGRSRKKLWEWGPEGGPLRPLGAASGAEPATGPGFRAWPGTNMIAPLYCRDRNGTTPVMQENMVGTPLWVSGETIVGSDTTLRPWAAKGCTKAAPVPGASGEAVAFSYPDLFVVDPYKANGLHQVDVESGAPVAERPLPEGVNVRTDADRYQLWLGAANRDTFAWVVDGVLRTADRADWRVTEGPHVPPAGEINVGGGMQLADGRTFNASYPRLYARLTAGDRLIAYSGLVLGEGAGWRSLVYDPRSGQSFAFKGLAYAAGDWLLWNDGTSYRLARVR</sequence>
<evidence type="ECO:0000256" key="1">
    <source>
        <dbReference type="SAM" id="Phobius"/>
    </source>
</evidence>
<reference evidence="3" key="1">
    <citation type="journal article" date="2019" name="Int. J. Syst. Evol. Microbiol.">
        <title>The Global Catalogue of Microorganisms (GCM) 10K type strain sequencing project: providing services to taxonomists for standard genome sequencing and annotation.</title>
        <authorList>
            <consortium name="The Broad Institute Genomics Platform"/>
            <consortium name="The Broad Institute Genome Sequencing Center for Infectious Disease"/>
            <person name="Wu L."/>
            <person name="Ma J."/>
        </authorList>
    </citation>
    <scope>NUCLEOTIDE SEQUENCE [LARGE SCALE GENOMIC DNA]</scope>
    <source>
        <strain evidence="3">CGMCC 1.15399</strain>
    </source>
</reference>
<name>A0ABW4G8J1_9ACTN</name>
<accession>A0ABW4G8J1</accession>
<dbReference type="EMBL" id="JBHUCM010000013">
    <property type="protein sequence ID" value="MFD1538558.1"/>
    <property type="molecule type" value="Genomic_DNA"/>
</dbReference>
<evidence type="ECO:0000313" key="3">
    <source>
        <dbReference type="Proteomes" id="UP001597097"/>
    </source>
</evidence>
<protein>
    <submittedName>
        <fullName evidence="2">Uncharacterized protein</fullName>
    </submittedName>
</protein>
<keyword evidence="1" id="KW-1133">Transmembrane helix</keyword>
<feature type="transmembrane region" description="Helical" evidence="1">
    <location>
        <begin position="41"/>
        <end position="61"/>
    </location>
</feature>
<keyword evidence="1" id="KW-0472">Membrane</keyword>
<dbReference type="RefSeq" id="WP_219527338.1">
    <property type="nucleotide sequence ID" value="NZ_JAHKRM010000002.1"/>
</dbReference>